<keyword evidence="8" id="KW-1185">Reference proteome</keyword>
<feature type="domain" description="Amidohydrolase-related" evidence="5">
    <location>
        <begin position="48"/>
        <end position="429"/>
    </location>
</feature>
<evidence type="ECO:0000256" key="1">
    <source>
        <dbReference type="ARBA" id="ARBA00001947"/>
    </source>
</evidence>
<evidence type="ECO:0000313" key="8">
    <source>
        <dbReference type="Proteomes" id="UP000199392"/>
    </source>
</evidence>
<evidence type="ECO:0000256" key="3">
    <source>
        <dbReference type="ARBA" id="ARBA00022801"/>
    </source>
</evidence>
<dbReference type="PANTHER" id="PTHR11271:SF48">
    <property type="entry name" value="AMIDOHYDROLASE-RELATED DOMAIN-CONTAINING PROTEIN"/>
    <property type="match status" value="1"/>
</dbReference>
<dbReference type="GO" id="GO:0005829">
    <property type="term" value="C:cytosol"/>
    <property type="evidence" value="ECO:0007669"/>
    <property type="project" value="TreeGrafter"/>
</dbReference>
<dbReference type="NCBIfam" id="TIGR02022">
    <property type="entry name" value="hutF"/>
    <property type="match status" value="1"/>
</dbReference>
<dbReference type="NCBIfam" id="NF006684">
    <property type="entry name" value="PRK09229.1-5"/>
    <property type="match status" value="1"/>
</dbReference>
<evidence type="ECO:0000256" key="4">
    <source>
        <dbReference type="ARBA" id="ARBA00022833"/>
    </source>
</evidence>
<evidence type="ECO:0000259" key="5">
    <source>
        <dbReference type="Pfam" id="PF01979"/>
    </source>
</evidence>
<evidence type="ECO:0000256" key="2">
    <source>
        <dbReference type="ARBA" id="ARBA00022723"/>
    </source>
</evidence>
<dbReference type="EMBL" id="FOZW01000012">
    <property type="protein sequence ID" value="SFT15257.1"/>
    <property type="molecule type" value="Genomic_DNA"/>
</dbReference>
<evidence type="ECO:0000259" key="6">
    <source>
        <dbReference type="Pfam" id="PF22429"/>
    </source>
</evidence>
<dbReference type="InterPro" id="IPR006680">
    <property type="entry name" value="Amidohydro-rel"/>
</dbReference>
<comment type="cofactor">
    <cofactor evidence="1">
        <name>Zn(2+)</name>
        <dbReference type="ChEBI" id="CHEBI:29105"/>
    </cofactor>
</comment>
<protein>
    <submittedName>
        <fullName evidence="7">Formimidoylglutamate deiminase</fullName>
    </submittedName>
</protein>
<dbReference type="InterPro" id="IPR055156">
    <property type="entry name" value="HutF-like_N"/>
</dbReference>
<keyword evidence="3" id="KW-0378">Hydrolase</keyword>
<reference evidence="8" key="1">
    <citation type="submission" date="2016-10" db="EMBL/GenBank/DDBJ databases">
        <authorList>
            <person name="Varghese N."/>
            <person name="Submissions S."/>
        </authorList>
    </citation>
    <scope>NUCLEOTIDE SEQUENCE [LARGE SCALE GENOMIC DNA]</scope>
    <source>
        <strain evidence="8">DSM 26894</strain>
    </source>
</reference>
<dbReference type="SUPFAM" id="SSF51556">
    <property type="entry name" value="Metallo-dependent hydrolases"/>
    <property type="match status" value="1"/>
</dbReference>
<keyword evidence="2" id="KW-0479">Metal-binding</keyword>
<feature type="domain" description="Formimidoylglutamate deiminase N-terminal" evidence="6">
    <location>
        <begin position="4"/>
        <end position="42"/>
    </location>
</feature>
<dbReference type="OrthoDB" id="9796020at2"/>
<dbReference type="InterPro" id="IPR011059">
    <property type="entry name" value="Metal-dep_hydrolase_composite"/>
</dbReference>
<keyword evidence="4" id="KW-0862">Zinc</keyword>
<evidence type="ECO:0000313" key="7">
    <source>
        <dbReference type="EMBL" id="SFT15257.1"/>
    </source>
</evidence>
<gene>
    <name evidence="7" type="ORF">SAMN04488050_11254</name>
</gene>
<dbReference type="InterPro" id="IPR032466">
    <property type="entry name" value="Metal_Hydrolase"/>
</dbReference>
<accession>A0A1I6VNM9</accession>
<dbReference type="Pfam" id="PF22429">
    <property type="entry name" value="HutF_N"/>
    <property type="match status" value="1"/>
</dbReference>
<dbReference type="RefSeq" id="WP_092428505.1">
    <property type="nucleotide sequence ID" value="NZ_FNCL01000012.1"/>
</dbReference>
<dbReference type="GO" id="GO:0019239">
    <property type="term" value="F:deaminase activity"/>
    <property type="evidence" value="ECO:0007669"/>
    <property type="project" value="TreeGrafter"/>
</dbReference>
<dbReference type="InterPro" id="IPR010252">
    <property type="entry name" value="HutF"/>
</dbReference>
<name>A0A1I6VNM9_9RHOB</name>
<dbReference type="AlphaFoldDB" id="A0A1I6VNM9"/>
<dbReference type="Gene3D" id="3.20.20.140">
    <property type="entry name" value="Metal-dependent hydrolases"/>
    <property type="match status" value="1"/>
</dbReference>
<dbReference type="GO" id="GO:0046872">
    <property type="term" value="F:metal ion binding"/>
    <property type="evidence" value="ECO:0007669"/>
    <property type="project" value="UniProtKB-KW"/>
</dbReference>
<dbReference type="Pfam" id="PF01979">
    <property type="entry name" value="Amidohydro_1"/>
    <property type="match status" value="1"/>
</dbReference>
<dbReference type="Proteomes" id="UP000199392">
    <property type="component" value="Unassembled WGS sequence"/>
</dbReference>
<dbReference type="STRING" id="311180.SAMN04488050_11254"/>
<proteinExistence type="predicted"/>
<dbReference type="Gene3D" id="2.30.40.10">
    <property type="entry name" value="Urease, subunit C, domain 1"/>
    <property type="match status" value="1"/>
</dbReference>
<dbReference type="InterPro" id="IPR051607">
    <property type="entry name" value="Metallo-dep_hydrolases"/>
</dbReference>
<dbReference type="PANTHER" id="PTHR11271">
    <property type="entry name" value="GUANINE DEAMINASE"/>
    <property type="match status" value="1"/>
</dbReference>
<organism evidence="7 8">
    <name type="scientific">Alloyangia pacifica</name>
    <dbReference type="NCBI Taxonomy" id="311180"/>
    <lineage>
        <taxon>Bacteria</taxon>
        <taxon>Pseudomonadati</taxon>
        <taxon>Pseudomonadota</taxon>
        <taxon>Alphaproteobacteria</taxon>
        <taxon>Rhodobacterales</taxon>
        <taxon>Roseobacteraceae</taxon>
        <taxon>Alloyangia</taxon>
    </lineage>
</organism>
<sequence>MTQQVFAETALLPTGWARDVVIGVGPDGTITGVQPGAARAPGMPLVEIMVPALTNLHSHAFQRAMAGLAEVAGPSADSFWTWRDRMYRCVGSMTPDDIETVALYLQIELLKGGFGHLVEFHYQHHSGTGAPYANPAETSLRQFEAARQSGIGLTHLPVFYAQSDFGGVPPVAGQRPFLHDVDGYLRLMETVRARAAEDGQLAGCAIHSLRAATPEQMRAVLAELPQEAPIHIHVAEQMREVEASIAWSGRRPVEWLLDEMPVDARWCLIHATHLTATEVSRMAQSGAVAGLCPATEANLGDGIFEARDFLAQGGRFGVGTDSHVATSVAEELRLLEYSQRLRDRARNCLAAGQGSSTGRRLLDGALEGGHQAAGIAKAGIQVGAPASWLALDAENPFLATAGDDALIDRWIFAMGDTAIRDVTVRGKTVIENGRHALDEEIAPRFAEVLRKIQS</sequence>